<evidence type="ECO:0000313" key="3">
    <source>
        <dbReference type="Proteomes" id="UP000652761"/>
    </source>
</evidence>
<evidence type="ECO:0000313" key="2">
    <source>
        <dbReference type="EMBL" id="MQL75275.1"/>
    </source>
</evidence>
<gene>
    <name evidence="2" type="ORF">Taro_007652</name>
</gene>
<comment type="caution">
    <text evidence="2">The sequence shown here is derived from an EMBL/GenBank/DDBJ whole genome shotgun (WGS) entry which is preliminary data.</text>
</comment>
<keyword evidence="3" id="KW-1185">Reference proteome</keyword>
<feature type="compositionally biased region" description="Basic and acidic residues" evidence="1">
    <location>
        <begin position="14"/>
        <end position="33"/>
    </location>
</feature>
<evidence type="ECO:0000256" key="1">
    <source>
        <dbReference type="SAM" id="MobiDB-lite"/>
    </source>
</evidence>
<feature type="region of interest" description="Disordered" evidence="1">
    <location>
        <begin position="14"/>
        <end position="34"/>
    </location>
</feature>
<organism evidence="2 3">
    <name type="scientific">Colocasia esculenta</name>
    <name type="common">Wild taro</name>
    <name type="synonym">Arum esculentum</name>
    <dbReference type="NCBI Taxonomy" id="4460"/>
    <lineage>
        <taxon>Eukaryota</taxon>
        <taxon>Viridiplantae</taxon>
        <taxon>Streptophyta</taxon>
        <taxon>Embryophyta</taxon>
        <taxon>Tracheophyta</taxon>
        <taxon>Spermatophyta</taxon>
        <taxon>Magnoliopsida</taxon>
        <taxon>Liliopsida</taxon>
        <taxon>Araceae</taxon>
        <taxon>Aroideae</taxon>
        <taxon>Colocasieae</taxon>
        <taxon>Colocasia</taxon>
    </lineage>
</organism>
<sequence>MVCNLARFSREYRSRPLPEKREGRDESDGERNGDYATVGEMKDFSDFSYFIQKAALVDLDWAKVRMGFGPRSLCAATTLLPGSGTWHHHRVIELPPFGGVFSSAKIL</sequence>
<reference evidence="2" key="1">
    <citation type="submission" date="2017-07" db="EMBL/GenBank/DDBJ databases">
        <title>Taro Niue Genome Assembly and Annotation.</title>
        <authorList>
            <person name="Atibalentja N."/>
            <person name="Keating K."/>
            <person name="Fields C.J."/>
        </authorList>
    </citation>
    <scope>NUCLEOTIDE SEQUENCE</scope>
    <source>
        <strain evidence="2">Niue_2</strain>
        <tissue evidence="2">Leaf</tissue>
    </source>
</reference>
<protein>
    <submittedName>
        <fullName evidence="2">Uncharacterized protein</fullName>
    </submittedName>
</protein>
<proteinExistence type="predicted"/>
<accession>A0A843TW03</accession>
<name>A0A843TW03_COLES</name>
<dbReference type="EMBL" id="NMUH01000243">
    <property type="protein sequence ID" value="MQL75275.1"/>
    <property type="molecule type" value="Genomic_DNA"/>
</dbReference>
<dbReference type="Proteomes" id="UP000652761">
    <property type="component" value="Unassembled WGS sequence"/>
</dbReference>
<dbReference type="AlphaFoldDB" id="A0A843TW03"/>